<evidence type="ECO:0000256" key="11">
    <source>
        <dbReference type="ARBA" id="ARBA00048366"/>
    </source>
</evidence>
<keyword evidence="4" id="KW-0963">Cytoplasm</keyword>
<dbReference type="GO" id="GO:0003725">
    <property type="term" value="F:double-stranded RNA binding"/>
    <property type="evidence" value="ECO:0007669"/>
    <property type="project" value="InterPro"/>
</dbReference>
<dbReference type="Gene3D" id="3.90.870.10">
    <property type="entry name" value="DHBP synthase"/>
    <property type="match status" value="1"/>
</dbReference>
<evidence type="ECO:0000256" key="10">
    <source>
        <dbReference type="ARBA" id="ARBA00029774"/>
    </source>
</evidence>
<dbReference type="InterPro" id="IPR050156">
    <property type="entry name" value="TC-AMP_synthase_SUA5"/>
</dbReference>
<dbReference type="PANTHER" id="PTHR17490:SF16">
    <property type="entry name" value="THREONYLCARBAMOYL-AMP SYNTHASE"/>
    <property type="match status" value="1"/>
</dbReference>
<accession>A0A2K9NUY6</accession>
<dbReference type="Proteomes" id="UP000235584">
    <property type="component" value="Chromosome"/>
</dbReference>
<dbReference type="EMBL" id="CP025704">
    <property type="protein sequence ID" value="AUN99333.1"/>
    <property type="molecule type" value="Genomic_DNA"/>
</dbReference>
<evidence type="ECO:0000313" key="13">
    <source>
        <dbReference type="Proteomes" id="UP000235584"/>
    </source>
</evidence>
<dbReference type="GO" id="GO:0005737">
    <property type="term" value="C:cytoplasm"/>
    <property type="evidence" value="ECO:0007669"/>
    <property type="project" value="UniProtKB-SubCell"/>
</dbReference>
<dbReference type="RefSeq" id="WP_102244624.1">
    <property type="nucleotide sequence ID" value="NZ_CP025704.1"/>
</dbReference>
<dbReference type="KEGG" id="bsto:C0V70_14705"/>
<dbReference type="InterPro" id="IPR017945">
    <property type="entry name" value="DHBP_synth_RibB-like_a/b_dom"/>
</dbReference>
<dbReference type="Pfam" id="PF01300">
    <property type="entry name" value="Sua5_yciO_yrdC"/>
    <property type="match status" value="1"/>
</dbReference>
<protein>
    <recommendedName>
        <fullName evidence="10">L-threonylcarbamoyladenylate synthase</fullName>
        <ecNumber evidence="3">2.7.7.87</ecNumber>
    </recommendedName>
    <alternativeName>
        <fullName evidence="10">L-threonylcarbamoyladenylate synthase</fullName>
    </alternativeName>
</protein>
<evidence type="ECO:0000256" key="8">
    <source>
        <dbReference type="ARBA" id="ARBA00022741"/>
    </source>
</evidence>
<evidence type="ECO:0000256" key="3">
    <source>
        <dbReference type="ARBA" id="ARBA00012584"/>
    </source>
</evidence>
<comment type="similarity">
    <text evidence="2">Belongs to the SUA5 family.</text>
</comment>
<keyword evidence="6" id="KW-0819">tRNA processing</keyword>
<proteinExistence type="inferred from homology"/>
<evidence type="ECO:0000256" key="2">
    <source>
        <dbReference type="ARBA" id="ARBA00007663"/>
    </source>
</evidence>
<dbReference type="GO" id="GO:0005524">
    <property type="term" value="F:ATP binding"/>
    <property type="evidence" value="ECO:0007669"/>
    <property type="project" value="UniProtKB-KW"/>
</dbReference>
<dbReference type="GO" id="GO:0008033">
    <property type="term" value="P:tRNA processing"/>
    <property type="evidence" value="ECO:0007669"/>
    <property type="project" value="UniProtKB-KW"/>
</dbReference>
<evidence type="ECO:0000256" key="4">
    <source>
        <dbReference type="ARBA" id="ARBA00022490"/>
    </source>
</evidence>
<keyword evidence="5" id="KW-0808">Transferase</keyword>
<reference evidence="12 13" key="1">
    <citation type="submission" date="2018-01" db="EMBL/GenBank/DDBJ databases">
        <title>Complete genome sequence of Bacteriovorax stolpii DSM12778.</title>
        <authorList>
            <person name="Tang B."/>
            <person name="Chang J."/>
        </authorList>
    </citation>
    <scope>NUCLEOTIDE SEQUENCE [LARGE SCALE GENOMIC DNA]</scope>
    <source>
        <strain evidence="12 13">DSM 12778</strain>
    </source>
</reference>
<dbReference type="GO" id="GO:0006450">
    <property type="term" value="P:regulation of translational fidelity"/>
    <property type="evidence" value="ECO:0007669"/>
    <property type="project" value="TreeGrafter"/>
</dbReference>
<dbReference type="OrthoDB" id="9814580at2"/>
<dbReference type="InterPro" id="IPR006070">
    <property type="entry name" value="Sua5-like_dom"/>
</dbReference>
<evidence type="ECO:0000256" key="9">
    <source>
        <dbReference type="ARBA" id="ARBA00022840"/>
    </source>
</evidence>
<evidence type="ECO:0000256" key="1">
    <source>
        <dbReference type="ARBA" id="ARBA00004496"/>
    </source>
</evidence>
<name>A0A2K9NUY6_BACTC</name>
<keyword evidence="7" id="KW-0548">Nucleotidyltransferase</keyword>
<evidence type="ECO:0000256" key="7">
    <source>
        <dbReference type="ARBA" id="ARBA00022695"/>
    </source>
</evidence>
<evidence type="ECO:0000313" key="12">
    <source>
        <dbReference type="EMBL" id="AUN99333.1"/>
    </source>
</evidence>
<evidence type="ECO:0000256" key="5">
    <source>
        <dbReference type="ARBA" id="ARBA00022679"/>
    </source>
</evidence>
<evidence type="ECO:0000256" key="6">
    <source>
        <dbReference type="ARBA" id="ARBA00022694"/>
    </source>
</evidence>
<keyword evidence="8" id="KW-0547">Nucleotide-binding</keyword>
<dbReference type="PROSITE" id="PS51163">
    <property type="entry name" value="YRDC"/>
    <property type="match status" value="1"/>
</dbReference>
<dbReference type="GO" id="GO:0061710">
    <property type="term" value="F:L-threonylcarbamoyladenylate synthase"/>
    <property type="evidence" value="ECO:0007669"/>
    <property type="project" value="UniProtKB-EC"/>
</dbReference>
<sequence>MKLTSESVFIYPTDTVWGIGASIHSEAAHKRIAAIKRTSDDKPLSIMFTDVNTLYKSFNLPDFMSVSWLRNYFKLESTLGLPRKISKISIPSWVTGKSEFVSVRCLDDAALKDISNALKAPFFTTSLNLTGEPPIINFSDAEAFQKDHAPDAELFGDSSHNLSGRSSTIVFYKGDSFEVIREGIKIEEIKKHLKLTGLKIS</sequence>
<comment type="catalytic activity">
    <reaction evidence="11">
        <text>L-threonine + hydrogencarbonate + ATP = L-threonylcarbamoyladenylate + diphosphate + H2O</text>
        <dbReference type="Rhea" id="RHEA:36407"/>
        <dbReference type="ChEBI" id="CHEBI:15377"/>
        <dbReference type="ChEBI" id="CHEBI:17544"/>
        <dbReference type="ChEBI" id="CHEBI:30616"/>
        <dbReference type="ChEBI" id="CHEBI:33019"/>
        <dbReference type="ChEBI" id="CHEBI:57926"/>
        <dbReference type="ChEBI" id="CHEBI:73682"/>
        <dbReference type="EC" id="2.7.7.87"/>
    </reaction>
</comment>
<dbReference type="EC" id="2.7.7.87" evidence="3"/>
<keyword evidence="13" id="KW-1185">Reference proteome</keyword>
<gene>
    <name evidence="12" type="ORF">C0V70_14705</name>
</gene>
<dbReference type="PANTHER" id="PTHR17490">
    <property type="entry name" value="SUA5"/>
    <property type="match status" value="1"/>
</dbReference>
<keyword evidence="9" id="KW-0067">ATP-binding</keyword>
<dbReference type="AlphaFoldDB" id="A0A2K9NUY6"/>
<dbReference type="GO" id="GO:0000049">
    <property type="term" value="F:tRNA binding"/>
    <property type="evidence" value="ECO:0007669"/>
    <property type="project" value="TreeGrafter"/>
</dbReference>
<comment type="subcellular location">
    <subcellularLocation>
        <location evidence="1">Cytoplasm</location>
    </subcellularLocation>
</comment>
<organism evidence="12 13">
    <name type="scientific">Bacteriovorax stolpii</name>
    <name type="common">Bdellovibrio stolpii</name>
    <dbReference type="NCBI Taxonomy" id="960"/>
    <lineage>
        <taxon>Bacteria</taxon>
        <taxon>Pseudomonadati</taxon>
        <taxon>Bdellovibrionota</taxon>
        <taxon>Bacteriovoracia</taxon>
        <taxon>Bacteriovoracales</taxon>
        <taxon>Bacteriovoracaceae</taxon>
        <taxon>Bacteriovorax</taxon>
    </lineage>
</organism>
<dbReference type="SUPFAM" id="SSF55821">
    <property type="entry name" value="YrdC/RibB"/>
    <property type="match status" value="1"/>
</dbReference>